<keyword evidence="12" id="KW-1133">Transmembrane helix</keyword>
<feature type="transmembrane region" description="Helical" evidence="12">
    <location>
        <begin position="174"/>
        <end position="193"/>
    </location>
</feature>
<proteinExistence type="predicted"/>
<evidence type="ECO:0000313" key="16">
    <source>
        <dbReference type="Proteomes" id="UP000095200"/>
    </source>
</evidence>
<evidence type="ECO:0000259" key="13">
    <source>
        <dbReference type="PROSITE" id="PS50109"/>
    </source>
</evidence>
<dbReference type="SUPFAM" id="SSF55874">
    <property type="entry name" value="ATPase domain of HSP90 chaperone/DNA topoisomerase II/histidine kinase"/>
    <property type="match status" value="1"/>
</dbReference>
<dbReference type="EC" id="2.7.13.3" evidence="3"/>
<dbReference type="SMART" id="SM00387">
    <property type="entry name" value="HATPase_c"/>
    <property type="match status" value="1"/>
</dbReference>
<evidence type="ECO:0000256" key="4">
    <source>
        <dbReference type="ARBA" id="ARBA00022475"/>
    </source>
</evidence>
<dbReference type="InterPro" id="IPR003660">
    <property type="entry name" value="HAMP_dom"/>
</dbReference>
<evidence type="ECO:0000256" key="1">
    <source>
        <dbReference type="ARBA" id="ARBA00000085"/>
    </source>
</evidence>
<dbReference type="InterPro" id="IPR036890">
    <property type="entry name" value="HATPase_C_sf"/>
</dbReference>
<dbReference type="EMBL" id="BDFE01000004">
    <property type="protein sequence ID" value="GAU07476.1"/>
    <property type="molecule type" value="Genomic_DNA"/>
</dbReference>
<dbReference type="GO" id="GO:0004721">
    <property type="term" value="F:phosphoprotein phosphatase activity"/>
    <property type="evidence" value="ECO:0007669"/>
    <property type="project" value="TreeGrafter"/>
</dbReference>
<dbReference type="Pfam" id="PF02518">
    <property type="entry name" value="HATPase_c"/>
    <property type="match status" value="1"/>
</dbReference>
<keyword evidence="5" id="KW-0597">Phosphoprotein</keyword>
<dbReference type="STRING" id="1592317.DPF_0160"/>
<dbReference type="CDD" id="cd00082">
    <property type="entry name" value="HisKA"/>
    <property type="match status" value="1"/>
</dbReference>
<keyword evidence="8 15" id="KW-0418">Kinase</keyword>
<dbReference type="Gene3D" id="3.30.450.20">
    <property type="entry name" value="PAS domain"/>
    <property type="match status" value="2"/>
</dbReference>
<dbReference type="GO" id="GO:0000155">
    <property type="term" value="F:phosphorelay sensor kinase activity"/>
    <property type="evidence" value="ECO:0007669"/>
    <property type="project" value="InterPro"/>
</dbReference>
<protein>
    <recommendedName>
        <fullName evidence="3">histidine kinase</fullName>
        <ecNumber evidence="3">2.7.13.3</ecNumber>
    </recommendedName>
</protein>
<evidence type="ECO:0000313" key="15">
    <source>
        <dbReference type="EMBL" id="GAU07476.1"/>
    </source>
</evidence>
<dbReference type="SMART" id="SM00091">
    <property type="entry name" value="PAS"/>
    <property type="match status" value="1"/>
</dbReference>
<dbReference type="AlphaFoldDB" id="A0A194AED0"/>
<organism evidence="15 16">
    <name type="scientific">Desulfoplanes formicivorans</name>
    <dbReference type="NCBI Taxonomy" id="1592317"/>
    <lineage>
        <taxon>Bacteria</taxon>
        <taxon>Pseudomonadati</taxon>
        <taxon>Thermodesulfobacteriota</taxon>
        <taxon>Desulfovibrionia</taxon>
        <taxon>Desulfovibrionales</taxon>
        <taxon>Desulfoplanaceae</taxon>
        <taxon>Desulfoplanes</taxon>
    </lineage>
</organism>
<evidence type="ECO:0000256" key="11">
    <source>
        <dbReference type="ARBA" id="ARBA00023136"/>
    </source>
</evidence>
<evidence type="ECO:0000256" key="9">
    <source>
        <dbReference type="ARBA" id="ARBA00022840"/>
    </source>
</evidence>
<dbReference type="InterPro" id="IPR000014">
    <property type="entry name" value="PAS"/>
</dbReference>
<evidence type="ECO:0000256" key="7">
    <source>
        <dbReference type="ARBA" id="ARBA00022741"/>
    </source>
</evidence>
<dbReference type="Gene3D" id="3.30.565.10">
    <property type="entry name" value="Histidine kinase-like ATPase, C-terminal domain"/>
    <property type="match status" value="1"/>
</dbReference>
<keyword evidence="6" id="KW-0808">Transferase</keyword>
<dbReference type="InterPro" id="IPR036097">
    <property type="entry name" value="HisK_dim/P_sf"/>
</dbReference>
<keyword evidence="16" id="KW-1185">Reference proteome</keyword>
<dbReference type="GO" id="GO:0005524">
    <property type="term" value="F:ATP binding"/>
    <property type="evidence" value="ECO:0007669"/>
    <property type="project" value="UniProtKB-KW"/>
</dbReference>
<dbReference type="GO" id="GO:0005886">
    <property type="term" value="C:plasma membrane"/>
    <property type="evidence" value="ECO:0007669"/>
    <property type="project" value="UniProtKB-SubCell"/>
</dbReference>
<dbReference type="InterPro" id="IPR035965">
    <property type="entry name" value="PAS-like_dom_sf"/>
</dbReference>
<evidence type="ECO:0000256" key="12">
    <source>
        <dbReference type="SAM" id="Phobius"/>
    </source>
</evidence>
<evidence type="ECO:0000256" key="3">
    <source>
        <dbReference type="ARBA" id="ARBA00012438"/>
    </source>
</evidence>
<comment type="caution">
    <text evidence="15">The sequence shown here is derived from an EMBL/GenBank/DDBJ whole genome shotgun (WGS) entry which is preliminary data.</text>
</comment>
<evidence type="ECO:0000256" key="10">
    <source>
        <dbReference type="ARBA" id="ARBA00023012"/>
    </source>
</evidence>
<evidence type="ECO:0000256" key="2">
    <source>
        <dbReference type="ARBA" id="ARBA00004236"/>
    </source>
</evidence>
<keyword evidence="4" id="KW-1003">Cell membrane</keyword>
<accession>A0A194AED0</accession>
<dbReference type="Pfam" id="PF00989">
    <property type="entry name" value="PAS"/>
    <property type="match status" value="1"/>
</dbReference>
<dbReference type="CDD" id="cd00130">
    <property type="entry name" value="PAS"/>
    <property type="match status" value="1"/>
</dbReference>
<keyword evidence="10" id="KW-0902">Two-component regulatory system</keyword>
<dbReference type="RefSeq" id="WP_176724130.1">
    <property type="nucleotide sequence ID" value="NZ_BDFE01000004.1"/>
</dbReference>
<dbReference type="SUPFAM" id="SSF47384">
    <property type="entry name" value="Homodimeric domain of signal transducing histidine kinase"/>
    <property type="match status" value="1"/>
</dbReference>
<dbReference type="GO" id="GO:0016036">
    <property type="term" value="P:cellular response to phosphate starvation"/>
    <property type="evidence" value="ECO:0007669"/>
    <property type="project" value="TreeGrafter"/>
</dbReference>
<evidence type="ECO:0000259" key="14">
    <source>
        <dbReference type="PROSITE" id="PS50885"/>
    </source>
</evidence>
<name>A0A194AED0_9BACT</name>
<dbReference type="Gene3D" id="1.10.287.130">
    <property type="match status" value="1"/>
</dbReference>
<comment type="subcellular location">
    <subcellularLocation>
        <location evidence="2">Cell membrane</location>
    </subcellularLocation>
</comment>
<dbReference type="Pfam" id="PF00512">
    <property type="entry name" value="HisKA"/>
    <property type="match status" value="1"/>
</dbReference>
<dbReference type="CDD" id="cd06225">
    <property type="entry name" value="HAMP"/>
    <property type="match status" value="1"/>
</dbReference>
<dbReference type="InterPro" id="IPR005467">
    <property type="entry name" value="His_kinase_dom"/>
</dbReference>
<keyword evidence="9" id="KW-0067">ATP-binding</keyword>
<dbReference type="Proteomes" id="UP000095200">
    <property type="component" value="Unassembled WGS sequence"/>
</dbReference>
<dbReference type="InterPro" id="IPR003661">
    <property type="entry name" value="HisK_dim/P_dom"/>
</dbReference>
<dbReference type="FunFam" id="3.30.565.10:FF:000006">
    <property type="entry name" value="Sensor histidine kinase WalK"/>
    <property type="match status" value="1"/>
</dbReference>
<keyword evidence="11 12" id="KW-0472">Membrane</keyword>
<dbReference type="PROSITE" id="PS50109">
    <property type="entry name" value="HIS_KIN"/>
    <property type="match status" value="1"/>
</dbReference>
<evidence type="ECO:0000256" key="6">
    <source>
        <dbReference type="ARBA" id="ARBA00022679"/>
    </source>
</evidence>
<dbReference type="CDD" id="cd00075">
    <property type="entry name" value="HATPase"/>
    <property type="match status" value="1"/>
</dbReference>
<keyword evidence="7" id="KW-0547">Nucleotide-binding</keyword>
<reference evidence="16" key="1">
    <citation type="submission" date="2016-06" db="EMBL/GenBank/DDBJ databases">
        <title>Draft genome sequence of Desulfoplanes formicivorans strain Pf12B.</title>
        <authorList>
            <person name="Watanabe M."/>
            <person name="Kojima H."/>
            <person name="Fukui M."/>
        </authorList>
    </citation>
    <scope>NUCLEOTIDE SEQUENCE [LARGE SCALE GENOMIC DNA]</scope>
    <source>
        <strain evidence="16">Pf12B</strain>
    </source>
</reference>
<dbReference type="SMART" id="SM00388">
    <property type="entry name" value="HisKA"/>
    <property type="match status" value="1"/>
</dbReference>
<sequence>MQNLSFRAKMLLAFVVILICALIVPSLIYRHKMVATIRDDALTTAKAQLNTVAWLLASHDRPYTEHALDQRLATLKKHLGVRITVVDINGNVVADSDVPLDQVHHLDNHASRPEIAQAQVQPMGVSVRFSATQERDLIYIARQLTLPGMGSGMVRIALPYSHVQEILDHMTRSFWGLLALTLGIFALLTTLLANQMTRSINNLVSMAISIGEGKYSNRIRIAPGKEFAPLLKAINHMAQKIQTNIETITSQKMELEAILNGMKEGVVALDSAGNILEWNRSMETIFPHILGKKGHRLIEAIRIPELETTCQSVLHNKVSSPQTVSLQLTTHDNRSYDVNIVPTGKEEPKVIVVFHDITEINRLEMIRKDFVANVSHELRTPLTSIKGYTETLMDLQKDQDENATRFLRIILKHTDAMAGILNDLLNLARLESSSDGNEISVQPVQVKPAMAMAQKSLAHLVESKKIHIKEDLSPGDCTVLVNPAHLEQVFKNLLENAVKYAPEMTGSICIRIRDCGDECLFEIEDNGPGIPLKEQDRIFERFYRVEKDRNSKIAGTGLGLAICKHIVQQHGGRIWVTSPLETSSGSRFSFTLKKV</sequence>
<dbReference type="InterPro" id="IPR003594">
    <property type="entry name" value="HATPase_dom"/>
</dbReference>
<gene>
    <name evidence="15" type="ORF">DPF_0160</name>
</gene>
<dbReference type="Pfam" id="PF00672">
    <property type="entry name" value="HAMP"/>
    <property type="match status" value="1"/>
</dbReference>
<dbReference type="InterPro" id="IPR004358">
    <property type="entry name" value="Sig_transdc_His_kin-like_C"/>
</dbReference>
<dbReference type="Gene3D" id="6.10.340.10">
    <property type="match status" value="1"/>
</dbReference>
<feature type="domain" description="Histidine kinase" evidence="13">
    <location>
        <begin position="373"/>
        <end position="595"/>
    </location>
</feature>
<dbReference type="SMART" id="SM00304">
    <property type="entry name" value="HAMP"/>
    <property type="match status" value="1"/>
</dbReference>
<dbReference type="GO" id="GO:0006355">
    <property type="term" value="P:regulation of DNA-templated transcription"/>
    <property type="evidence" value="ECO:0007669"/>
    <property type="project" value="InterPro"/>
</dbReference>
<evidence type="ECO:0000256" key="5">
    <source>
        <dbReference type="ARBA" id="ARBA00022553"/>
    </source>
</evidence>
<dbReference type="PANTHER" id="PTHR45453">
    <property type="entry name" value="PHOSPHATE REGULON SENSOR PROTEIN PHOR"/>
    <property type="match status" value="1"/>
</dbReference>
<dbReference type="InterPro" id="IPR013767">
    <property type="entry name" value="PAS_fold"/>
</dbReference>
<feature type="domain" description="HAMP" evidence="14">
    <location>
        <begin position="194"/>
        <end position="246"/>
    </location>
</feature>
<dbReference type="FunFam" id="1.10.287.130:FF:000008">
    <property type="entry name" value="Two-component sensor histidine kinase"/>
    <property type="match status" value="1"/>
</dbReference>
<evidence type="ECO:0000256" key="8">
    <source>
        <dbReference type="ARBA" id="ARBA00022777"/>
    </source>
</evidence>
<dbReference type="PRINTS" id="PR00344">
    <property type="entry name" value="BCTRLSENSOR"/>
</dbReference>
<keyword evidence="12" id="KW-0812">Transmembrane</keyword>
<comment type="catalytic activity">
    <reaction evidence="1">
        <text>ATP + protein L-histidine = ADP + protein N-phospho-L-histidine.</text>
        <dbReference type="EC" id="2.7.13.3"/>
    </reaction>
</comment>
<dbReference type="PANTHER" id="PTHR45453:SF1">
    <property type="entry name" value="PHOSPHATE REGULON SENSOR PROTEIN PHOR"/>
    <property type="match status" value="1"/>
</dbReference>
<dbReference type="PROSITE" id="PS50885">
    <property type="entry name" value="HAMP"/>
    <property type="match status" value="1"/>
</dbReference>
<dbReference type="SUPFAM" id="SSF55785">
    <property type="entry name" value="PYP-like sensor domain (PAS domain)"/>
    <property type="match status" value="1"/>
</dbReference>
<dbReference type="InterPro" id="IPR050351">
    <property type="entry name" value="BphY/WalK/GraS-like"/>
</dbReference>